<dbReference type="GO" id="GO:0005509">
    <property type="term" value="F:calcium ion binding"/>
    <property type="evidence" value="ECO:0007669"/>
    <property type="project" value="InterPro"/>
</dbReference>
<dbReference type="GO" id="GO:0032469">
    <property type="term" value="P:endoplasmic reticulum calcium ion homeostasis"/>
    <property type="evidence" value="ECO:0007669"/>
    <property type="project" value="InterPro"/>
</dbReference>
<evidence type="ECO:0000256" key="1">
    <source>
        <dbReference type="ARBA" id="ARBA00004167"/>
    </source>
</evidence>
<keyword evidence="2" id="KW-0812">Transmembrane</keyword>
<dbReference type="Pfam" id="PF07946">
    <property type="entry name" value="CCDC47"/>
    <property type="match status" value="1"/>
</dbReference>
<proteinExistence type="predicted"/>
<dbReference type="PANTHER" id="PTHR12883">
    <property type="entry name" value="ADIPOCYTE-SPECIFIC PROTEIN 4-RELATED"/>
    <property type="match status" value="1"/>
</dbReference>
<keyword evidence="7" id="KW-1185">Reference proteome</keyword>
<dbReference type="OrthoDB" id="10039147at2759"/>
<reference evidence="6 7" key="1">
    <citation type="submission" date="2018-03" db="EMBL/GenBank/DDBJ databases">
        <title>Candida pseudohaemulonii genome assembly and annotation.</title>
        <authorList>
            <person name="Munoz J.F."/>
            <person name="Gade L.G."/>
            <person name="Chow N.A."/>
            <person name="Litvintseva A.P."/>
            <person name="Loparev V.N."/>
            <person name="Cuomo C.A."/>
        </authorList>
    </citation>
    <scope>NUCLEOTIDE SEQUENCE [LARGE SCALE GENOMIC DNA]</scope>
    <source>
        <strain evidence="6 7">B12108</strain>
    </source>
</reference>
<keyword evidence="4" id="KW-0472">Membrane</keyword>
<dbReference type="GO" id="GO:0005783">
    <property type="term" value="C:endoplasmic reticulum"/>
    <property type="evidence" value="ECO:0007669"/>
    <property type="project" value="InterPro"/>
</dbReference>
<dbReference type="RefSeq" id="XP_024715767.1">
    <property type="nucleotide sequence ID" value="XM_024856168.1"/>
</dbReference>
<protein>
    <recommendedName>
        <fullName evidence="8">DUF1682-domain-containing protein</fullName>
    </recommendedName>
</protein>
<comment type="subcellular location">
    <subcellularLocation>
        <location evidence="1">Membrane</location>
        <topology evidence="1">Single-pass membrane protein</topology>
    </subcellularLocation>
</comment>
<dbReference type="STRING" id="418784.A0A2P7YYM0"/>
<evidence type="ECO:0000256" key="3">
    <source>
        <dbReference type="ARBA" id="ARBA00022989"/>
    </source>
</evidence>
<dbReference type="VEuPathDB" id="FungiDB:C7M61_000740"/>
<gene>
    <name evidence="6" type="ORF">C7M61_000740</name>
</gene>
<evidence type="ECO:0000256" key="2">
    <source>
        <dbReference type="ARBA" id="ARBA00022692"/>
    </source>
</evidence>
<evidence type="ECO:0000256" key="4">
    <source>
        <dbReference type="ARBA" id="ARBA00023136"/>
    </source>
</evidence>
<dbReference type="EMBL" id="PYFQ01000001">
    <property type="protein sequence ID" value="PSK41068.1"/>
    <property type="molecule type" value="Genomic_DNA"/>
</dbReference>
<dbReference type="GO" id="GO:0016020">
    <property type="term" value="C:membrane"/>
    <property type="evidence" value="ECO:0007669"/>
    <property type="project" value="UniProtKB-SubCell"/>
</dbReference>
<comment type="caution">
    <text evidence="6">The sequence shown here is derived from an EMBL/GenBank/DDBJ whole genome shotgun (WGS) entry which is preliminary data.</text>
</comment>
<evidence type="ECO:0000313" key="7">
    <source>
        <dbReference type="Proteomes" id="UP000241107"/>
    </source>
</evidence>
<sequence>MIDAILDYFKAGLVNPDGTPRKLYSSYTLDELTSMTLLERVKISDWRMEIFTLAFTFLFVLFYKGGDLYNYRKVSSFLAGVKDVFEDNFAQYGVGDGKLYVKDSAESYSSYASGRENIEKVNINFKLAPRQNIFLWIMETGFSFFTESVPAPNDRVDISITPSGDYENFISAIVSKIGMSDHRKFNYYLALTKTSDSDKLPESFVFMSEVNEFHEKTFTEKLASSLTLGLASVVRFIAFTDQPNEKPEAIRNLYPQRRVVISLNLTSNKQELKEVSDVLGAVFEIVDELSEKKITFKPEAVRKVVKNRELEISKLEKLEEDIKKEAEAEERAKLKRQEREKFRNLSREEQMKAEKKAQDRKQRKAMKKMKVRS</sequence>
<keyword evidence="3" id="KW-1133">Transmembrane helix</keyword>
<organism evidence="6 7">
    <name type="scientific">Candidozyma pseudohaemuli</name>
    <dbReference type="NCBI Taxonomy" id="418784"/>
    <lineage>
        <taxon>Eukaryota</taxon>
        <taxon>Fungi</taxon>
        <taxon>Dikarya</taxon>
        <taxon>Ascomycota</taxon>
        <taxon>Saccharomycotina</taxon>
        <taxon>Pichiomycetes</taxon>
        <taxon>Metschnikowiaceae</taxon>
        <taxon>Candidozyma</taxon>
    </lineage>
</organism>
<evidence type="ECO:0000256" key="5">
    <source>
        <dbReference type="SAM" id="MobiDB-lite"/>
    </source>
</evidence>
<dbReference type="AlphaFoldDB" id="A0A2P7YYM0"/>
<name>A0A2P7YYM0_9ASCO</name>
<evidence type="ECO:0008006" key="8">
    <source>
        <dbReference type="Google" id="ProtNLM"/>
    </source>
</evidence>
<accession>A0A2P7YYM0</accession>
<feature type="compositionally biased region" description="Basic and acidic residues" evidence="5">
    <location>
        <begin position="326"/>
        <end position="360"/>
    </location>
</feature>
<dbReference type="InterPro" id="IPR012879">
    <property type="entry name" value="CCDC47"/>
</dbReference>
<dbReference type="GeneID" id="36564132"/>
<dbReference type="PANTHER" id="PTHR12883:SF0">
    <property type="entry name" value="PAT COMPLEX SUBUNIT CCDC47"/>
    <property type="match status" value="1"/>
</dbReference>
<dbReference type="Proteomes" id="UP000241107">
    <property type="component" value="Unassembled WGS sequence"/>
</dbReference>
<evidence type="ECO:0000313" key="6">
    <source>
        <dbReference type="EMBL" id="PSK41068.1"/>
    </source>
</evidence>
<feature type="compositionally biased region" description="Basic residues" evidence="5">
    <location>
        <begin position="361"/>
        <end position="373"/>
    </location>
</feature>
<feature type="region of interest" description="Disordered" evidence="5">
    <location>
        <begin position="326"/>
        <end position="373"/>
    </location>
</feature>